<keyword evidence="1" id="KW-0472">Membrane</keyword>
<keyword evidence="1" id="KW-0812">Transmembrane</keyword>
<keyword evidence="3" id="KW-1185">Reference proteome</keyword>
<evidence type="ECO:0000313" key="3">
    <source>
        <dbReference type="Proteomes" id="UP000014540"/>
    </source>
</evidence>
<dbReference type="Proteomes" id="UP000014540">
    <property type="component" value="Unassembled WGS sequence"/>
</dbReference>
<organism evidence="2 3">
    <name type="scientific">Leptospira fainei serovar Hurstbridge str. BUT 6</name>
    <dbReference type="NCBI Taxonomy" id="1193011"/>
    <lineage>
        <taxon>Bacteria</taxon>
        <taxon>Pseudomonadati</taxon>
        <taxon>Spirochaetota</taxon>
        <taxon>Spirochaetia</taxon>
        <taxon>Leptospirales</taxon>
        <taxon>Leptospiraceae</taxon>
        <taxon>Leptospira</taxon>
    </lineage>
</organism>
<dbReference type="STRING" id="1193011.LEP1GSC058_4150"/>
<sequence length="290" mass="33348">MNIKKNPNRFKKLLSILTLFERNLDRNLAATDLGQTKSYQSLLFLSTRIRIERVLLMNSWRNDSMLNTVRLKLKNTITNQLAEIKFLLQNKTGIADWIDPRFQSGIRRYVYTLTLASLLNGASILISFYSKNRNENALIENLYAQKEIGSLLYFFSHFPQNIFGFIFLWGFLPILVASIWYLAFVILNGKEKEASKPTLTLLSLNSLFIPLTGIVVQEIFSFLKIPFGAAGLVPKLLTLFWALLTFLIYTGSFSYSILGFRKQFDQPIGRAVVLSLSPAIFVFLIYTFFY</sequence>
<evidence type="ECO:0000313" key="2">
    <source>
        <dbReference type="EMBL" id="EPG73309.1"/>
    </source>
</evidence>
<accession>S3UY62</accession>
<gene>
    <name evidence="2" type="ORF">LEP1GSC058_4150</name>
</gene>
<feature type="transmembrane region" description="Helical" evidence="1">
    <location>
        <begin position="272"/>
        <end position="289"/>
    </location>
</feature>
<feature type="transmembrane region" description="Helical" evidence="1">
    <location>
        <begin position="240"/>
        <end position="260"/>
    </location>
</feature>
<feature type="transmembrane region" description="Helical" evidence="1">
    <location>
        <begin position="199"/>
        <end position="220"/>
    </location>
</feature>
<dbReference type="AlphaFoldDB" id="S3UY62"/>
<protein>
    <recommendedName>
        <fullName evidence="4">Yip1 domain protein</fullName>
    </recommendedName>
</protein>
<name>S3UY62_9LEPT</name>
<keyword evidence="1" id="KW-1133">Transmembrane helix</keyword>
<comment type="caution">
    <text evidence="2">The sequence shown here is derived from an EMBL/GenBank/DDBJ whole genome shotgun (WGS) entry which is preliminary data.</text>
</comment>
<proteinExistence type="predicted"/>
<feature type="transmembrane region" description="Helical" evidence="1">
    <location>
        <begin position="109"/>
        <end position="129"/>
    </location>
</feature>
<reference evidence="2" key="1">
    <citation type="submission" date="2013-04" db="EMBL/GenBank/DDBJ databases">
        <authorList>
            <person name="Harkins D.M."/>
            <person name="Durkin A.S."/>
            <person name="Selengut J.D."/>
            <person name="Sanka R."/>
            <person name="DePew J."/>
            <person name="Purushe J."/>
            <person name="Ahmed A."/>
            <person name="van der Linden H."/>
            <person name="Goris M.G.A."/>
            <person name="Hartskeerl R.A."/>
            <person name="Vinetz J.M."/>
            <person name="Sutton G.G."/>
            <person name="Nelson W.C."/>
            <person name="Fouts D.E."/>
        </authorList>
    </citation>
    <scope>NUCLEOTIDE SEQUENCE [LARGE SCALE GENOMIC DNA]</scope>
    <source>
        <strain evidence="2">BUT 6</strain>
    </source>
</reference>
<dbReference type="EMBL" id="AKWZ02000010">
    <property type="protein sequence ID" value="EPG73309.1"/>
    <property type="molecule type" value="Genomic_DNA"/>
</dbReference>
<evidence type="ECO:0008006" key="4">
    <source>
        <dbReference type="Google" id="ProtNLM"/>
    </source>
</evidence>
<feature type="transmembrane region" description="Helical" evidence="1">
    <location>
        <begin position="162"/>
        <end position="187"/>
    </location>
</feature>
<evidence type="ECO:0000256" key="1">
    <source>
        <dbReference type="SAM" id="Phobius"/>
    </source>
</evidence>